<evidence type="ECO:0000313" key="7">
    <source>
        <dbReference type="EMBL" id="ORC35312.1"/>
    </source>
</evidence>
<keyword evidence="1" id="KW-0963">Cytoplasm</keyword>
<dbReference type="Pfam" id="PF02926">
    <property type="entry name" value="THUMP"/>
    <property type="match status" value="1"/>
</dbReference>
<sequence length="712" mass="80092">MQMLSVRAIPLPHCEDLLSAEISRMGITVTASGPRGVEFSAAFEPVYRLLMENRSATRIIIPVSSFTIDTADELYGQIRNIPWEDHISLDSSFRIDGNVKSSLFRHTNFPVLKIKDAIVDRLREIFGSRPDVDTDKPGTILAVRIHHQEVDISVDIGGGSLHRRGYRGKGIPAPLRENLAAAVLYRAGWPETAASGGGFYDPFCGSGTLCIEAAMMAGGIVPGPLRPDQGGLGWRQHDRELLERLRKEYLLSNREACNRLAKSPVSIEGSDIDPAAVSIARKSVLRAGLEGIVHIHECPVHKASPRRGTVPGLIATNPPYGERLETSTQAEIIYTDLGLSARRAFPGWRISFLSPDKELGLATGIQAEKVHKLANGPIPVQLVHAKIEEYSPSQGTQMFMNRLRKNRKALKRYIADGPVSCYRLYDKDMPEYAFAVDIYEEKWCHLQEYAAPAQIEDRAVRRRRREAVEGLIQYLDIGSEGIFLKERRKLGVSDRYGRQNPSDTGSGRLICREGDLRFFVNFSEYLDTGLFLDSRELRRIIRDLSKGKRFLNLFAYTCSATVAAAAGGAESSLSVDASSRYLQWGQDNLRLNRMDTGKHRIRQADSIDFLRSAARGKERFDLAYIDPPTYSNSKDRRRDFDVQRDHRELIDLTSKIMRPGGTIIFCTNFSRFEPDAELFDRYKVEELSSKSIPPDFSRRSRIHRSFRIDISA</sequence>
<dbReference type="Gene3D" id="3.30.750.80">
    <property type="entry name" value="RNA methyltransferase domain (HRMD) like"/>
    <property type="match status" value="1"/>
</dbReference>
<dbReference type="GO" id="GO:0003723">
    <property type="term" value="F:RNA binding"/>
    <property type="evidence" value="ECO:0007669"/>
    <property type="project" value="UniProtKB-UniRule"/>
</dbReference>
<dbReference type="InterPro" id="IPR000241">
    <property type="entry name" value="RlmKL-like_Mtase"/>
</dbReference>
<evidence type="ECO:0000256" key="4">
    <source>
        <dbReference type="ARBA" id="ARBA00022691"/>
    </source>
</evidence>
<dbReference type="PIRSF" id="PIRSF037618">
    <property type="entry name" value="RNA_Mtase_bacteria_prd"/>
    <property type="match status" value="1"/>
</dbReference>
<dbReference type="Gene3D" id="3.40.50.150">
    <property type="entry name" value="Vaccinia Virus protein VP39"/>
    <property type="match status" value="2"/>
</dbReference>
<dbReference type="InterPro" id="IPR029063">
    <property type="entry name" value="SAM-dependent_MTases_sf"/>
</dbReference>
<protein>
    <submittedName>
        <fullName evidence="7">23S rRNA (Guanine(2445)-N(2))/(Guanine(2069)-N(7))-methyltransferase</fullName>
    </submittedName>
</protein>
<evidence type="ECO:0000256" key="5">
    <source>
        <dbReference type="PROSITE-ProRule" id="PRU00529"/>
    </source>
</evidence>
<dbReference type="InterPro" id="IPR019614">
    <property type="entry name" value="SAM-dep_methyl-trfase"/>
</dbReference>
<dbReference type="InterPro" id="IPR017244">
    <property type="entry name" value="23SrRNA_methyltr_KL"/>
</dbReference>
<accession>A0A1Y1RY52</accession>
<dbReference type="CDD" id="cd11715">
    <property type="entry name" value="THUMP_AdoMetMT"/>
    <property type="match status" value="1"/>
</dbReference>
<dbReference type="PANTHER" id="PTHR47313">
    <property type="entry name" value="RIBOSOMAL RNA LARGE SUBUNIT METHYLTRANSFERASE K/L"/>
    <property type="match status" value="1"/>
</dbReference>
<evidence type="ECO:0000256" key="3">
    <source>
        <dbReference type="ARBA" id="ARBA00022679"/>
    </source>
</evidence>
<dbReference type="STRING" id="1963862.B4O97_09050"/>
<dbReference type="GO" id="GO:0005737">
    <property type="term" value="C:cytoplasm"/>
    <property type="evidence" value="ECO:0007669"/>
    <property type="project" value="InterPro"/>
</dbReference>
<dbReference type="Pfam" id="PF01170">
    <property type="entry name" value="UPF0020"/>
    <property type="match status" value="1"/>
</dbReference>
<name>A0A1Y1RY52_9SPIO</name>
<dbReference type="SUPFAM" id="SSF53335">
    <property type="entry name" value="S-adenosyl-L-methionine-dependent methyltransferases"/>
    <property type="match status" value="2"/>
</dbReference>
<organism evidence="7 8">
    <name type="scientific">Marispirochaeta aestuarii</name>
    <dbReference type="NCBI Taxonomy" id="1963862"/>
    <lineage>
        <taxon>Bacteria</taxon>
        <taxon>Pseudomonadati</taxon>
        <taxon>Spirochaetota</taxon>
        <taxon>Spirochaetia</taxon>
        <taxon>Spirochaetales</taxon>
        <taxon>Spirochaetaceae</taxon>
        <taxon>Marispirochaeta</taxon>
    </lineage>
</organism>
<dbReference type="AlphaFoldDB" id="A0A1Y1RY52"/>
<gene>
    <name evidence="7" type="ORF">B4O97_09050</name>
</gene>
<dbReference type="PROSITE" id="PS01261">
    <property type="entry name" value="UPF0020"/>
    <property type="match status" value="1"/>
</dbReference>
<dbReference type="GO" id="GO:0008990">
    <property type="term" value="F:rRNA (guanine-N2-)-methyltransferase activity"/>
    <property type="evidence" value="ECO:0007669"/>
    <property type="project" value="InterPro"/>
</dbReference>
<dbReference type="InterPro" id="IPR004114">
    <property type="entry name" value="THUMP_dom"/>
</dbReference>
<keyword evidence="2 7" id="KW-0489">Methyltransferase</keyword>
<keyword evidence="8" id="KW-1185">Reference proteome</keyword>
<dbReference type="PANTHER" id="PTHR47313:SF1">
    <property type="entry name" value="RIBOSOMAL RNA LARGE SUBUNIT METHYLTRANSFERASE K_L"/>
    <property type="match status" value="1"/>
</dbReference>
<dbReference type="SMART" id="SM00981">
    <property type="entry name" value="THUMP"/>
    <property type="match status" value="1"/>
</dbReference>
<comment type="caution">
    <text evidence="7">The sequence shown here is derived from an EMBL/GenBank/DDBJ whole genome shotgun (WGS) entry which is preliminary data.</text>
</comment>
<dbReference type="GO" id="GO:0070043">
    <property type="term" value="F:rRNA (guanine-N7-)-methyltransferase activity"/>
    <property type="evidence" value="ECO:0007669"/>
    <property type="project" value="TreeGrafter"/>
</dbReference>
<dbReference type="NCBIfam" id="NF008748">
    <property type="entry name" value="PRK11783.1"/>
    <property type="match status" value="1"/>
</dbReference>
<dbReference type="EMBL" id="MWQY01000009">
    <property type="protein sequence ID" value="ORC35312.1"/>
    <property type="molecule type" value="Genomic_DNA"/>
</dbReference>
<dbReference type="PROSITE" id="PS00092">
    <property type="entry name" value="N6_MTASE"/>
    <property type="match status" value="1"/>
</dbReference>
<evidence type="ECO:0000256" key="1">
    <source>
        <dbReference type="ARBA" id="ARBA00022490"/>
    </source>
</evidence>
<evidence type="ECO:0000313" key="8">
    <source>
        <dbReference type="Proteomes" id="UP000192343"/>
    </source>
</evidence>
<reference evidence="7 8" key="1">
    <citation type="submission" date="2017-03" db="EMBL/GenBank/DDBJ databases">
        <title>Draft Genome sequence of Marispirochaeta sp. strain JC444.</title>
        <authorList>
            <person name="Shivani Y."/>
            <person name="Subhash Y."/>
            <person name="Sasikala C."/>
            <person name="Ramana C."/>
        </authorList>
    </citation>
    <scope>NUCLEOTIDE SEQUENCE [LARGE SCALE GENOMIC DNA]</scope>
    <source>
        <strain evidence="7 8">JC444</strain>
    </source>
</reference>
<keyword evidence="3 7" id="KW-0808">Transferase</keyword>
<feature type="domain" description="THUMP" evidence="6">
    <location>
        <begin position="45"/>
        <end position="156"/>
    </location>
</feature>
<evidence type="ECO:0000259" key="6">
    <source>
        <dbReference type="PROSITE" id="PS51165"/>
    </source>
</evidence>
<dbReference type="InterPro" id="IPR002052">
    <property type="entry name" value="DNA_methylase_N6_adenine_CS"/>
</dbReference>
<keyword evidence="5" id="KW-0694">RNA-binding</keyword>
<dbReference type="PROSITE" id="PS51165">
    <property type="entry name" value="THUMP"/>
    <property type="match status" value="1"/>
</dbReference>
<dbReference type="Proteomes" id="UP000192343">
    <property type="component" value="Unassembled WGS sequence"/>
</dbReference>
<dbReference type="InterPro" id="IPR053943">
    <property type="entry name" value="RlmKL-like_Mtase_CS"/>
</dbReference>
<proteinExistence type="predicted"/>
<keyword evidence="4" id="KW-0949">S-adenosyl-L-methionine</keyword>
<evidence type="ECO:0000256" key="2">
    <source>
        <dbReference type="ARBA" id="ARBA00022603"/>
    </source>
</evidence>
<dbReference type="Pfam" id="PF10672">
    <property type="entry name" value="Methyltrans_SAM"/>
    <property type="match status" value="1"/>
</dbReference>
<dbReference type="Gene3D" id="3.30.2130.30">
    <property type="match status" value="1"/>
</dbReference>